<organism evidence="1 2">
    <name type="scientific">Liparis tanakae</name>
    <name type="common">Tanaka's snailfish</name>
    <dbReference type="NCBI Taxonomy" id="230148"/>
    <lineage>
        <taxon>Eukaryota</taxon>
        <taxon>Metazoa</taxon>
        <taxon>Chordata</taxon>
        <taxon>Craniata</taxon>
        <taxon>Vertebrata</taxon>
        <taxon>Euteleostomi</taxon>
        <taxon>Actinopterygii</taxon>
        <taxon>Neopterygii</taxon>
        <taxon>Teleostei</taxon>
        <taxon>Neoteleostei</taxon>
        <taxon>Acanthomorphata</taxon>
        <taxon>Eupercaria</taxon>
        <taxon>Perciformes</taxon>
        <taxon>Cottioidei</taxon>
        <taxon>Cottales</taxon>
        <taxon>Liparidae</taxon>
        <taxon>Liparis</taxon>
    </lineage>
</organism>
<evidence type="ECO:0000313" key="2">
    <source>
        <dbReference type="Proteomes" id="UP000314294"/>
    </source>
</evidence>
<evidence type="ECO:0000313" key="1">
    <source>
        <dbReference type="EMBL" id="TNN39161.1"/>
    </source>
</evidence>
<dbReference type="EMBL" id="SRLO01001304">
    <property type="protein sequence ID" value="TNN39161.1"/>
    <property type="molecule type" value="Genomic_DNA"/>
</dbReference>
<proteinExistence type="predicted"/>
<gene>
    <name evidence="1" type="ORF">EYF80_050667</name>
</gene>
<protein>
    <submittedName>
        <fullName evidence="1">Uncharacterized protein</fullName>
    </submittedName>
</protein>
<comment type="caution">
    <text evidence="1">The sequence shown here is derived from an EMBL/GenBank/DDBJ whole genome shotgun (WGS) entry which is preliminary data.</text>
</comment>
<dbReference type="Proteomes" id="UP000314294">
    <property type="component" value="Unassembled WGS sequence"/>
</dbReference>
<name>A0A4Z2FDV6_9TELE</name>
<accession>A0A4Z2FDV6</accession>
<dbReference type="AlphaFoldDB" id="A0A4Z2FDV6"/>
<reference evidence="1 2" key="1">
    <citation type="submission" date="2019-03" db="EMBL/GenBank/DDBJ databases">
        <title>First draft genome of Liparis tanakae, snailfish: a comprehensive survey of snailfish specific genes.</title>
        <authorList>
            <person name="Kim W."/>
            <person name="Song I."/>
            <person name="Jeong J.-H."/>
            <person name="Kim D."/>
            <person name="Kim S."/>
            <person name="Ryu S."/>
            <person name="Song J.Y."/>
            <person name="Lee S.K."/>
        </authorList>
    </citation>
    <scope>NUCLEOTIDE SEQUENCE [LARGE SCALE GENOMIC DNA]</scope>
    <source>
        <tissue evidence="1">Muscle</tissue>
    </source>
</reference>
<sequence>MAADSGLETDNVPVQSLSMTSSLVIRKSKKHFHARGELLLPTPRRDFMEKLEIWRRLQQVVLIPDQLSLGTP</sequence>
<keyword evidence="2" id="KW-1185">Reference proteome</keyword>